<feature type="region of interest" description="Disordered" evidence="1">
    <location>
        <begin position="25"/>
        <end position="82"/>
    </location>
</feature>
<proteinExistence type="predicted"/>
<accession>A0A6I9R982</accession>
<gene>
    <name evidence="4" type="primary">LOC105045381</name>
</gene>
<keyword evidence="3" id="KW-1185">Reference proteome</keyword>
<feature type="region of interest" description="Disordered" evidence="1">
    <location>
        <begin position="172"/>
        <end position="219"/>
    </location>
</feature>
<evidence type="ECO:0000259" key="2">
    <source>
        <dbReference type="Pfam" id="PF25999"/>
    </source>
</evidence>
<name>A0A6I9R982_ELAGV</name>
<protein>
    <submittedName>
        <fullName evidence="4">Uncharacterized protein LOC105045381</fullName>
    </submittedName>
</protein>
<evidence type="ECO:0000256" key="1">
    <source>
        <dbReference type="SAM" id="MobiDB-lite"/>
    </source>
</evidence>
<reference evidence="4" key="1">
    <citation type="submission" date="2025-08" db="UniProtKB">
        <authorList>
            <consortium name="RefSeq"/>
        </authorList>
    </citation>
    <scope>IDENTIFICATION</scope>
</reference>
<organism evidence="3 4">
    <name type="scientific">Elaeis guineensis var. tenera</name>
    <name type="common">Oil palm</name>
    <dbReference type="NCBI Taxonomy" id="51953"/>
    <lineage>
        <taxon>Eukaryota</taxon>
        <taxon>Viridiplantae</taxon>
        <taxon>Streptophyta</taxon>
        <taxon>Embryophyta</taxon>
        <taxon>Tracheophyta</taxon>
        <taxon>Spermatophyta</taxon>
        <taxon>Magnoliopsida</taxon>
        <taxon>Liliopsida</taxon>
        <taxon>Arecaceae</taxon>
        <taxon>Arecoideae</taxon>
        <taxon>Cocoseae</taxon>
        <taxon>Elaeidinae</taxon>
        <taxon>Elaeis</taxon>
    </lineage>
</organism>
<dbReference type="RefSeq" id="XP_010921942.1">
    <property type="nucleotide sequence ID" value="XM_010923640.2"/>
</dbReference>
<evidence type="ECO:0000313" key="4">
    <source>
        <dbReference type="RefSeq" id="XP_010921942.1"/>
    </source>
</evidence>
<dbReference type="Pfam" id="PF25999">
    <property type="entry name" value="SYNRG_C"/>
    <property type="match status" value="1"/>
</dbReference>
<dbReference type="KEGG" id="egu:105045381"/>
<feature type="compositionally biased region" description="Basic and acidic residues" evidence="1">
    <location>
        <begin position="193"/>
        <end position="219"/>
    </location>
</feature>
<feature type="compositionally biased region" description="Pro residues" evidence="1">
    <location>
        <begin position="32"/>
        <end position="49"/>
    </location>
</feature>
<dbReference type="InterPro" id="IPR059024">
    <property type="entry name" value="SYNRG_C"/>
</dbReference>
<dbReference type="AlphaFoldDB" id="A0A6I9R982"/>
<dbReference type="PANTHER" id="PTHR35701">
    <property type="entry name" value="OS11G0148400 PROTEIN"/>
    <property type="match status" value="1"/>
</dbReference>
<evidence type="ECO:0000313" key="3">
    <source>
        <dbReference type="Proteomes" id="UP000504607"/>
    </source>
</evidence>
<feature type="compositionally biased region" description="Acidic residues" evidence="1">
    <location>
        <begin position="182"/>
        <end position="192"/>
    </location>
</feature>
<sequence>MAELLFFGDDGDDGFGDFTFVASSSSLSAAPSPLPPSLFPEPGPPPPPPPEDDDWGDFVVSSPGSHAPSQNPPLPFDAFPDAAPIAAPQDVADAGKTWEKVRGAIPLSIFGEEEVEEPETLDPPTLFGNGFSSSSSLKSPTKNGIGSDAGAGLKDLIADLYGQAGTAGGVGCEETKVGSDPVDGDDDFDESSWEFKDASSPDSGVKKEEKGSDISGLDKKAAANGNGIEVVDNRSGDLWRTTGLLNVSNGERDLSHIFSQHDGFTNGWNFDSGVLPYKNSGLDTYQQTKDVENGNGSLHNLENNGEDSWEFQDVFPKSKVEKAVSEQEKTSDAEAELLATKNGTQGTILWENNLGDWPASTYTNGHEDPGTFKDNNGFLCDPSYVGNEIKDLSYNSVVDFNDSISNLYKKADLENVQLTQNPRENGQSSAECSHSVSTNGNDDFDEIDWEFQKATETIVSDQNSSVQTDQCNSTELAHNIFLDLFRRLKEEALFLTVHVLDDLKKAQKVASLSGEQAKAMTINEEIQEAYKKLGEAIVAKDAYIKKHPSKDVCVSQLLKVIGEPQFKAIEQEYHLSEKILSAGKDLGSAIKLFEHSTSILHILELASKEEQHAYVSAWSSMALACAQELQHGAMIWAESLGANVYKQILSQGDQYFLSLGEIYRAAEILRASMKFYKPWFLTNQGVSCKVQACLEKCADAWITSGLERALESISSATGEHAGVAKVLLESIKLFHDLDEFPLPKNMLDHDRIICKISLLPMALLKDMKTVVWNGEHYCVKLANFWANRISPDPPQLPHIHVS</sequence>
<dbReference type="OrthoDB" id="765227at2759"/>
<dbReference type="Proteomes" id="UP000504607">
    <property type="component" value="Chromosome 5"/>
</dbReference>
<dbReference type="FunCoup" id="A0A6I9R982">
    <property type="interactions" value="1903"/>
</dbReference>
<dbReference type="PANTHER" id="PTHR35701:SF1">
    <property type="entry name" value="OS11G0148400 PROTEIN"/>
    <property type="match status" value="1"/>
</dbReference>
<feature type="domain" description="Synergin gamma C-terminal" evidence="2">
    <location>
        <begin position="607"/>
        <end position="796"/>
    </location>
</feature>
<dbReference type="InParanoid" id="A0A6I9R982"/>
<dbReference type="GeneID" id="105045381"/>